<dbReference type="Pfam" id="PF05806">
    <property type="entry name" value="Noggin"/>
    <property type="match status" value="1"/>
</dbReference>
<feature type="chain" id="PRO_5002909347" evidence="6">
    <location>
        <begin position="19"/>
        <end position="313"/>
    </location>
</feature>
<feature type="signal peptide" evidence="6">
    <location>
        <begin position="1"/>
        <end position="18"/>
    </location>
</feature>
<evidence type="ECO:0000256" key="5">
    <source>
        <dbReference type="ARBA" id="ARBA00022729"/>
    </source>
</evidence>
<dbReference type="GO" id="GO:0045596">
    <property type="term" value="P:negative regulation of cell differentiation"/>
    <property type="evidence" value="ECO:0007669"/>
    <property type="project" value="InterPro"/>
</dbReference>
<name>C1JAC7_SCHMD</name>
<evidence type="ECO:0000256" key="6">
    <source>
        <dbReference type="SAM" id="SignalP"/>
    </source>
</evidence>
<evidence type="ECO:0000256" key="3">
    <source>
        <dbReference type="ARBA" id="ARBA00022473"/>
    </source>
</evidence>
<organism evidence="7">
    <name type="scientific">Schmidtea mediterranea</name>
    <name type="common">Freshwater planarian flatworm</name>
    <dbReference type="NCBI Taxonomy" id="79327"/>
    <lineage>
        <taxon>Eukaryota</taxon>
        <taxon>Metazoa</taxon>
        <taxon>Spiralia</taxon>
        <taxon>Lophotrochozoa</taxon>
        <taxon>Platyhelminthes</taxon>
        <taxon>Rhabditophora</taxon>
        <taxon>Seriata</taxon>
        <taxon>Tricladida</taxon>
        <taxon>Continenticola</taxon>
        <taxon>Geoplanoidea</taxon>
        <taxon>Dugesiidae</taxon>
        <taxon>Schmidtea</taxon>
    </lineage>
</organism>
<comment type="subcellular location">
    <subcellularLocation>
        <location evidence="1">Secreted</location>
    </subcellularLocation>
</comment>
<dbReference type="PANTHER" id="PTHR10494">
    <property type="entry name" value="BONE MORPHOGENETIC PROTEIN INHIBITOR, NOGGIN"/>
    <property type="match status" value="1"/>
</dbReference>
<dbReference type="PANTHER" id="PTHR10494:SF6">
    <property type="entry name" value="NOGGIN"/>
    <property type="match status" value="1"/>
</dbReference>
<keyword evidence="5 6" id="KW-0732">Signal</keyword>
<protein>
    <submittedName>
        <fullName evidence="7">Noggin-like protein 7</fullName>
    </submittedName>
</protein>
<keyword evidence="3" id="KW-0217">Developmental protein</keyword>
<evidence type="ECO:0000256" key="1">
    <source>
        <dbReference type="ARBA" id="ARBA00004613"/>
    </source>
</evidence>
<evidence type="ECO:0000256" key="4">
    <source>
        <dbReference type="ARBA" id="ARBA00022525"/>
    </source>
</evidence>
<sequence length="313" mass="36881">MEIIVILLLVFASFSSYCKVRREINNNEVDFSDKAKVKLSDVMNEKRRSRSESWPPDEQDKNFKLGIKLIGDNISANFDSNTKPNLQQRNPKKLEKLFWKYHLDTQWLSINKPDVLRGLMPVEQINARQELMKAVGNLNFTFVDSVGAMLEIPENMQNLFRKWLIEYSSCQMNFVWEDLGEMFWPSWIRRGLCTSSKSCSWPSGMACKHSGSRTLHLLRWVCLKDTNGTEAKKLQNFKIKLKTQKMKKQMLYYQKRRRRFPDSTRSNNLSKEVQSKKKATRITRLLSRASDGYFCQWSMLKYYINDKCSCQCK</sequence>
<evidence type="ECO:0000313" key="7">
    <source>
        <dbReference type="EMBL" id="ACO06232.1"/>
    </source>
</evidence>
<comment type="similarity">
    <text evidence="2">Belongs to the noggin family.</text>
</comment>
<dbReference type="GO" id="GO:0030514">
    <property type="term" value="P:negative regulation of BMP signaling pathway"/>
    <property type="evidence" value="ECO:0007669"/>
    <property type="project" value="InterPro"/>
</dbReference>
<gene>
    <name evidence="7" type="primary">nlg7</name>
</gene>
<dbReference type="EMBL" id="FJ471489">
    <property type="protein sequence ID" value="ACO06232.1"/>
    <property type="molecule type" value="mRNA"/>
</dbReference>
<accession>C1JAC7</accession>
<dbReference type="GO" id="GO:0009953">
    <property type="term" value="P:dorsal/ventral pattern formation"/>
    <property type="evidence" value="ECO:0007669"/>
    <property type="project" value="TreeGrafter"/>
</dbReference>
<dbReference type="Gene3D" id="2.10.90.10">
    <property type="entry name" value="Cystine-knot cytokines"/>
    <property type="match status" value="1"/>
</dbReference>
<dbReference type="InterPro" id="IPR029034">
    <property type="entry name" value="Cystine-knot_cytokine"/>
</dbReference>
<dbReference type="Gene3D" id="1.10.287.520">
    <property type="entry name" value="Helix hairpin bin"/>
    <property type="match status" value="1"/>
</dbReference>
<evidence type="ECO:0000256" key="2">
    <source>
        <dbReference type="ARBA" id="ARBA00007480"/>
    </source>
</evidence>
<dbReference type="GO" id="GO:0005615">
    <property type="term" value="C:extracellular space"/>
    <property type="evidence" value="ECO:0007669"/>
    <property type="project" value="TreeGrafter"/>
</dbReference>
<dbReference type="OrthoDB" id="5950649at2759"/>
<dbReference type="InterPro" id="IPR008717">
    <property type="entry name" value="Noggin"/>
</dbReference>
<proteinExistence type="evidence at transcript level"/>
<keyword evidence="4" id="KW-0964">Secreted</keyword>
<reference evidence="7" key="1">
    <citation type="journal article" date="2009" name="Gene Expr. Patterns">
        <title>Expression pattern of the expanded noggin gene family in the planarian Schmidtea mediterranea.</title>
        <authorList>
            <person name="Molina M.D."/>
            <person name="Salo E."/>
            <person name="Cebria F."/>
        </authorList>
    </citation>
    <scope>NUCLEOTIDE SEQUENCE</scope>
</reference>
<dbReference type="AlphaFoldDB" id="C1JAC7"/>
<dbReference type="SUPFAM" id="SSF57501">
    <property type="entry name" value="Cystine-knot cytokines"/>
    <property type="match status" value="1"/>
</dbReference>